<accession>A0A934JSU2</accession>
<dbReference type="InterPro" id="IPR050090">
    <property type="entry name" value="Tyrosine_recombinase_XerCD"/>
</dbReference>
<dbReference type="CDD" id="cd00397">
    <property type="entry name" value="DNA_BRE_C"/>
    <property type="match status" value="1"/>
</dbReference>
<evidence type="ECO:0000256" key="1">
    <source>
        <dbReference type="ARBA" id="ARBA00023172"/>
    </source>
</evidence>
<gene>
    <name evidence="4" type="ORF">JF886_09340</name>
</gene>
<proteinExistence type="predicted"/>
<dbReference type="PANTHER" id="PTHR30349">
    <property type="entry name" value="PHAGE INTEGRASE-RELATED"/>
    <property type="match status" value="1"/>
</dbReference>
<dbReference type="Pfam" id="PF00589">
    <property type="entry name" value="Phage_integrase"/>
    <property type="match status" value="1"/>
</dbReference>
<dbReference type="InterPro" id="IPR002104">
    <property type="entry name" value="Integrase_catalytic"/>
</dbReference>
<name>A0A934JSU2_9BACT</name>
<dbReference type="InterPro" id="IPR013762">
    <property type="entry name" value="Integrase-like_cat_sf"/>
</dbReference>
<keyword evidence="1" id="KW-0233">DNA recombination</keyword>
<evidence type="ECO:0000313" key="4">
    <source>
        <dbReference type="EMBL" id="MBJ7595046.1"/>
    </source>
</evidence>
<feature type="domain" description="Tyr recombinase" evidence="3">
    <location>
        <begin position="369"/>
        <end position="593"/>
    </location>
</feature>
<dbReference type="SUPFAM" id="SSF56349">
    <property type="entry name" value="DNA breaking-rejoining enzymes"/>
    <property type="match status" value="1"/>
</dbReference>
<dbReference type="RefSeq" id="WP_337311802.1">
    <property type="nucleotide sequence ID" value="NZ_JAEKNS010000098.1"/>
</dbReference>
<dbReference type="GO" id="GO:0006310">
    <property type="term" value="P:DNA recombination"/>
    <property type="evidence" value="ECO:0007669"/>
    <property type="project" value="UniProtKB-KW"/>
</dbReference>
<dbReference type="Proteomes" id="UP000606991">
    <property type="component" value="Unassembled WGS sequence"/>
</dbReference>
<dbReference type="EMBL" id="JAEKNS010000098">
    <property type="protein sequence ID" value="MBJ7595046.1"/>
    <property type="molecule type" value="Genomic_DNA"/>
</dbReference>
<reference evidence="4 5" key="1">
    <citation type="submission" date="2020-10" db="EMBL/GenBank/DDBJ databases">
        <title>Ca. Dormibacterota MAGs.</title>
        <authorList>
            <person name="Montgomery K."/>
        </authorList>
    </citation>
    <scope>NUCLEOTIDE SEQUENCE [LARGE SCALE GENOMIC DNA]</scope>
    <source>
        <strain evidence="4">SC8812_S17_18</strain>
    </source>
</reference>
<dbReference type="GO" id="GO:0015074">
    <property type="term" value="P:DNA integration"/>
    <property type="evidence" value="ECO:0007669"/>
    <property type="project" value="InterPro"/>
</dbReference>
<dbReference type="PANTHER" id="PTHR30349:SF64">
    <property type="entry name" value="PROPHAGE INTEGRASE INTD-RELATED"/>
    <property type="match status" value="1"/>
</dbReference>
<keyword evidence="2" id="KW-0175">Coiled coil</keyword>
<comment type="caution">
    <text evidence="4">The sequence shown here is derived from an EMBL/GenBank/DDBJ whole genome shotgun (WGS) entry which is preliminary data.</text>
</comment>
<sequence>MSIAAAAMPWSSERFVGDIVARLPEWRWEAGERQRMERRVAHLTAALGVLWGETTQDRWVCFEETVWPQWIAGGESLNGNLWRWGTWGAVLTRTVQPSWTFVSTGRISQWTQRLPADDALRIASDEMRGLLAELNWVDDPARDSARWTALRLLLCHGLARVEDITDDHIQALPRTKGLDTLDGALCHAGILNHGPARGATRKARRRQLTTAEMVAGANIPERFRPVTVDYLEEYRTRVAPAYSTLRSTAIALGHWWRYIDQEFPSVRFCSDVRADHARGFLEWAKLRARAVRRRGGDDDGTHERGTAHVWVLKVRVFFADLTCWAAEEGSPFTEVTPPFNPLGRRDMVSLEPAKIRRQTQARIAATVFELERELPKIRAYALRTWQAADDSHQAQTPAATRAFWDWALLELLVLSGLRIEEACELTTLDVLRRQLSDGRRYYLLHVKPSKYDRARVIPIGDGLGRVIAEIVRHVRAFYGAAIVPPVRAWDSHEKRWRPSAPYLLQTAAGHPSVIDEGTIRARLARLSRAAEACRANGQPLVLRPHDCRRMFASEHLNNSTPPHVIQALLGHATIDTVLIYAKLYPTTLVEEYRKTLHGIYHRFGGTDAFKNPTCEEWRALDQACSMRDMGTHMCALPTGQHCPKGLVCLGCGHAQPKKSAVPIFRGMLTSHLRVLEVGRHAAEPAGQIAARELEVERIRSALRRAEELTDDVAAAIESSA</sequence>
<evidence type="ECO:0000313" key="5">
    <source>
        <dbReference type="Proteomes" id="UP000606991"/>
    </source>
</evidence>
<feature type="coiled-coil region" evidence="2">
    <location>
        <begin position="688"/>
        <end position="718"/>
    </location>
</feature>
<evidence type="ECO:0000259" key="3">
    <source>
        <dbReference type="PROSITE" id="PS51898"/>
    </source>
</evidence>
<dbReference type="AlphaFoldDB" id="A0A934JSU2"/>
<dbReference type="GO" id="GO:0003677">
    <property type="term" value="F:DNA binding"/>
    <property type="evidence" value="ECO:0007669"/>
    <property type="project" value="InterPro"/>
</dbReference>
<dbReference type="InterPro" id="IPR011010">
    <property type="entry name" value="DNA_brk_join_enz"/>
</dbReference>
<dbReference type="Gene3D" id="1.10.443.10">
    <property type="entry name" value="Intergrase catalytic core"/>
    <property type="match status" value="1"/>
</dbReference>
<evidence type="ECO:0000256" key="2">
    <source>
        <dbReference type="SAM" id="Coils"/>
    </source>
</evidence>
<protein>
    <submittedName>
        <fullName evidence="4">Tyrosine-type recombinase/integrase</fullName>
    </submittedName>
</protein>
<organism evidence="4 5">
    <name type="scientific">Candidatus Aeolococcus gillhamiae</name>
    <dbReference type="NCBI Taxonomy" id="3127015"/>
    <lineage>
        <taxon>Bacteria</taxon>
        <taxon>Bacillati</taxon>
        <taxon>Candidatus Dormiibacterota</taxon>
        <taxon>Candidatus Dormibacteria</taxon>
        <taxon>Candidatus Aeolococcales</taxon>
        <taxon>Candidatus Aeolococcaceae</taxon>
        <taxon>Candidatus Aeolococcus</taxon>
    </lineage>
</organism>
<dbReference type="PROSITE" id="PS51898">
    <property type="entry name" value="TYR_RECOMBINASE"/>
    <property type="match status" value="1"/>
</dbReference>